<dbReference type="EMBL" id="VAJM01000010">
    <property type="protein sequence ID" value="TLM90014.1"/>
    <property type="molecule type" value="Genomic_DNA"/>
</dbReference>
<sequence length="80" mass="9255">MQNLPQLLPDVQALIRLLLGSIRRVLKSTLFGIRRKAAAPWAAAFFRSSPWLRRRKKFYQPKSKVNPGFVDLAVRLRPAR</sequence>
<evidence type="ECO:0000313" key="2">
    <source>
        <dbReference type="Proteomes" id="UP000305517"/>
    </source>
</evidence>
<gene>
    <name evidence="1" type="ORF">FDY95_18515</name>
</gene>
<dbReference type="RefSeq" id="WP_138080014.1">
    <property type="nucleotide sequence ID" value="NZ_VAJM01000010.1"/>
</dbReference>
<keyword evidence="2" id="KW-1185">Reference proteome</keyword>
<dbReference type="AlphaFoldDB" id="A0A5R8WLA4"/>
<protein>
    <submittedName>
        <fullName evidence="1">Uncharacterized protein</fullName>
    </submittedName>
</protein>
<name>A0A5R8WLA4_9BACT</name>
<organism evidence="1 2">
    <name type="scientific">Hymenobacter jeollabukensis</name>
    <dbReference type="NCBI Taxonomy" id="2025313"/>
    <lineage>
        <taxon>Bacteria</taxon>
        <taxon>Pseudomonadati</taxon>
        <taxon>Bacteroidota</taxon>
        <taxon>Cytophagia</taxon>
        <taxon>Cytophagales</taxon>
        <taxon>Hymenobacteraceae</taxon>
        <taxon>Hymenobacter</taxon>
    </lineage>
</organism>
<comment type="caution">
    <text evidence="1">The sequence shown here is derived from an EMBL/GenBank/DDBJ whole genome shotgun (WGS) entry which is preliminary data.</text>
</comment>
<reference evidence="1 2" key="1">
    <citation type="submission" date="2019-05" db="EMBL/GenBank/DDBJ databases">
        <title>Hymenobacter edaphi sp. nov., isolated from abandoned arsenic-contaminated farmland soil.</title>
        <authorList>
            <person name="Nie L."/>
        </authorList>
    </citation>
    <scope>NUCLEOTIDE SEQUENCE [LARGE SCALE GENOMIC DNA]</scope>
    <source>
        <strain evidence="1 2">1-3-3-8</strain>
    </source>
</reference>
<accession>A0A5R8WLA4</accession>
<proteinExistence type="predicted"/>
<evidence type="ECO:0000313" key="1">
    <source>
        <dbReference type="EMBL" id="TLM90014.1"/>
    </source>
</evidence>
<dbReference type="Proteomes" id="UP000305517">
    <property type="component" value="Unassembled WGS sequence"/>
</dbReference>